<dbReference type="EMBL" id="CADCXU010012055">
    <property type="protein sequence ID" value="CAB0002402.1"/>
    <property type="molecule type" value="Genomic_DNA"/>
</dbReference>
<evidence type="ECO:0000313" key="2">
    <source>
        <dbReference type="Proteomes" id="UP000479000"/>
    </source>
</evidence>
<proteinExistence type="predicted"/>
<gene>
    <name evidence="1" type="ORF">NTEN_LOCUS8189</name>
</gene>
<dbReference type="AlphaFoldDB" id="A0A6H5GH94"/>
<keyword evidence="2" id="KW-1185">Reference proteome</keyword>
<reference evidence="1 2" key="1">
    <citation type="submission" date="2020-02" db="EMBL/GenBank/DDBJ databases">
        <authorList>
            <person name="Ferguson B K."/>
        </authorList>
    </citation>
    <scope>NUCLEOTIDE SEQUENCE [LARGE SCALE GENOMIC DNA]</scope>
</reference>
<evidence type="ECO:0000313" key="1">
    <source>
        <dbReference type="EMBL" id="CAB0002402.1"/>
    </source>
</evidence>
<feature type="non-terminal residue" evidence="1">
    <location>
        <position position="54"/>
    </location>
</feature>
<accession>A0A6H5GH94</accession>
<sequence length="54" mass="6087">MLSIHLNAHLEVPAAIPGLYYSSSYNSILLPIIVPRSIDIANNNFHCLLLREIR</sequence>
<protein>
    <submittedName>
        <fullName evidence="1">Uncharacterized protein</fullName>
    </submittedName>
</protein>
<organism evidence="1 2">
    <name type="scientific">Nesidiocoris tenuis</name>
    <dbReference type="NCBI Taxonomy" id="355587"/>
    <lineage>
        <taxon>Eukaryota</taxon>
        <taxon>Metazoa</taxon>
        <taxon>Ecdysozoa</taxon>
        <taxon>Arthropoda</taxon>
        <taxon>Hexapoda</taxon>
        <taxon>Insecta</taxon>
        <taxon>Pterygota</taxon>
        <taxon>Neoptera</taxon>
        <taxon>Paraneoptera</taxon>
        <taxon>Hemiptera</taxon>
        <taxon>Heteroptera</taxon>
        <taxon>Panheteroptera</taxon>
        <taxon>Cimicomorpha</taxon>
        <taxon>Miridae</taxon>
        <taxon>Dicyphina</taxon>
        <taxon>Nesidiocoris</taxon>
    </lineage>
</organism>
<name>A0A6H5GH94_9HEMI</name>
<dbReference type="Proteomes" id="UP000479000">
    <property type="component" value="Unassembled WGS sequence"/>
</dbReference>